<evidence type="ECO:0000313" key="7">
    <source>
        <dbReference type="EMBL" id="MBO1263440.1"/>
    </source>
</evidence>
<evidence type="ECO:0000313" key="8">
    <source>
        <dbReference type="Proteomes" id="UP000664218"/>
    </source>
</evidence>
<keyword evidence="2" id="KW-1003">Cell membrane</keyword>
<organism evidence="7 8">
    <name type="scientific">Proteiniclasticum aestuarii</name>
    <dbReference type="NCBI Taxonomy" id="2817862"/>
    <lineage>
        <taxon>Bacteria</taxon>
        <taxon>Bacillati</taxon>
        <taxon>Bacillota</taxon>
        <taxon>Clostridia</taxon>
        <taxon>Eubacteriales</taxon>
        <taxon>Clostridiaceae</taxon>
        <taxon>Proteiniclasticum</taxon>
    </lineage>
</organism>
<feature type="transmembrane region" description="Helical" evidence="6">
    <location>
        <begin position="136"/>
        <end position="160"/>
    </location>
</feature>
<dbReference type="RefSeq" id="WP_207597965.1">
    <property type="nucleotide sequence ID" value="NZ_JAFNJU010000001.1"/>
</dbReference>
<keyword evidence="5 6" id="KW-0472">Membrane</keyword>
<proteinExistence type="predicted"/>
<dbReference type="AlphaFoldDB" id="A0A939H887"/>
<evidence type="ECO:0000256" key="6">
    <source>
        <dbReference type="SAM" id="Phobius"/>
    </source>
</evidence>
<accession>A0A939H887</accession>
<dbReference type="Proteomes" id="UP000664218">
    <property type="component" value="Unassembled WGS sequence"/>
</dbReference>
<dbReference type="InterPro" id="IPR001123">
    <property type="entry name" value="LeuE-type"/>
</dbReference>
<evidence type="ECO:0000256" key="1">
    <source>
        <dbReference type="ARBA" id="ARBA00004651"/>
    </source>
</evidence>
<feature type="transmembrane region" description="Helical" evidence="6">
    <location>
        <begin position="71"/>
        <end position="88"/>
    </location>
</feature>
<dbReference type="Pfam" id="PF01810">
    <property type="entry name" value="LysE"/>
    <property type="match status" value="1"/>
</dbReference>
<feature type="transmembrane region" description="Helical" evidence="6">
    <location>
        <begin position="43"/>
        <end position="65"/>
    </location>
</feature>
<keyword evidence="3 6" id="KW-0812">Transmembrane</keyword>
<keyword evidence="8" id="KW-1185">Reference proteome</keyword>
<feature type="transmembrane region" description="Helical" evidence="6">
    <location>
        <begin position="108"/>
        <end position="130"/>
    </location>
</feature>
<dbReference type="GO" id="GO:0005886">
    <property type="term" value="C:plasma membrane"/>
    <property type="evidence" value="ECO:0007669"/>
    <property type="project" value="UniProtKB-SubCell"/>
</dbReference>
<name>A0A939H887_9CLOT</name>
<comment type="subcellular location">
    <subcellularLocation>
        <location evidence="1">Cell membrane</location>
        <topology evidence="1">Multi-pass membrane protein</topology>
    </subcellularLocation>
</comment>
<evidence type="ECO:0000256" key="3">
    <source>
        <dbReference type="ARBA" id="ARBA00022692"/>
    </source>
</evidence>
<evidence type="ECO:0000256" key="2">
    <source>
        <dbReference type="ARBA" id="ARBA00022475"/>
    </source>
</evidence>
<keyword evidence="4 6" id="KW-1133">Transmembrane helix</keyword>
<dbReference type="EMBL" id="JAFNJU010000001">
    <property type="protein sequence ID" value="MBO1263440.1"/>
    <property type="molecule type" value="Genomic_DNA"/>
</dbReference>
<protein>
    <submittedName>
        <fullName evidence="7">LysE family transporter</fullName>
    </submittedName>
</protein>
<feature type="transmembrane region" description="Helical" evidence="6">
    <location>
        <begin position="6"/>
        <end position="23"/>
    </location>
</feature>
<feature type="transmembrane region" description="Helical" evidence="6">
    <location>
        <begin position="172"/>
        <end position="191"/>
    </location>
</feature>
<dbReference type="GO" id="GO:0015171">
    <property type="term" value="F:amino acid transmembrane transporter activity"/>
    <property type="evidence" value="ECO:0007669"/>
    <property type="project" value="TreeGrafter"/>
</dbReference>
<dbReference type="GO" id="GO:0033228">
    <property type="term" value="P:cysteine export across plasma membrane"/>
    <property type="evidence" value="ECO:0007669"/>
    <property type="project" value="TreeGrafter"/>
</dbReference>
<gene>
    <name evidence="7" type="ORF">J3A84_00105</name>
</gene>
<evidence type="ECO:0000256" key="4">
    <source>
        <dbReference type="ARBA" id="ARBA00022989"/>
    </source>
</evidence>
<sequence>MNAAAFLTYIIITAITPGPNNIMSMTHASRMGFRKSYPFNLGIFLGTTMVMVMTTLFSSLFFSTIPKAEPVMLVIGATYLLYLAYKIMTSGKEIRTGKMTEARFLPGVLLQFINPKLYIYSITAMGSYILPHYRETGILLLFAVFLAVVGFLCTVLWALFGSLFRKLFSDKGRIINTIMALLLVYSALSLFL</sequence>
<reference evidence="7" key="1">
    <citation type="submission" date="2021-03" db="EMBL/GenBank/DDBJ databases">
        <title>Proteiniclasticum marinus sp. nov., isolated from tidal flat sediment.</title>
        <authorList>
            <person name="Namirimu T."/>
            <person name="Yang J.-A."/>
            <person name="Yang S.-H."/>
            <person name="Kim Y.-J."/>
            <person name="Kwon K.K."/>
        </authorList>
    </citation>
    <scope>NUCLEOTIDE SEQUENCE</scope>
    <source>
        <strain evidence="7">SCR006</strain>
    </source>
</reference>
<comment type="caution">
    <text evidence="7">The sequence shown here is derived from an EMBL/GenBank/DDBJ whole genome shotgun (WGS) entry which is preliminary data.</text>
</comment>
<dbReference type="PANTHER" id="PTHR30086">
    <property type="entry name" value="ARGININE EXPORTER PROTEIN ARGO"/>
    <property type="match status" value="1"/>
</dbReference>
<dbReference type="PANTHER" id="PTHR30086:SF20">
    <property type="entry name" value="ARGININE EXPORTER PROTEIN ARGO-RELATED"/>
    <property type="match status" value="1"/>
</dbReference>
<evidence type="ECO:0000256" key="5">
    <source>
        <dbReference type="ARBA" id="ARBA00023136"/>
    </source>
</evidence>